<evidence type="ECO:0000256" key="2">
    <source>
        <dbReference type="SAM" id="MobiDB-lite"/>
    </source>
</evidence>
<accession>D9WX42</accession>
<evidence type="ECO:0000256" key="1">
    <source>
        <dbReference type="SAM" id="Coils"/>
    </source>
</evidence>
<name>D9WX42_9ACTN</name>
<reference evidence="3 4" key="1">
    <citation type="submission" date="2009-02" db="EMBL/GenBank/DDBJ databases">
        <title>Annotation of Streptomyces hygroscopicus strain ATCC 53653.</title>
        <authorList>
            <consortium name="The Broad Institute Genome Sequencing Platform"/>
            <consortium name="Broad Institute Microbial Sequencing Center"/>
            <person name="Fischbach M."/>
            <person name="Godfrey P."/>
            <person name="Ward D."/>
            <person name="Young S."/>
            <person name="Zeng Q."/>
            <person name="Koehrsen M."/>
            <person name="Alvarado L."/>
            <person name="Berlin A.M."/>
            <person name="Bochicchio J."/>
            <person name="Borenstein D."/>
            <person name="Chapman S.B."/>
            <person name="Chen Z."/>
            <person name="Engels R."/>
            <person name="Freedman E."/>
            <person name="Gellesch M."/>
            <person name="Goldberg J."/>
            <person name="Griggs A."/>
            <person name="Gujja S."/>
            <person name="Heilman E.R."/>
            <person name="Heiman D.I."/>
            <person name="Hepburn T.A."/>
            <person name="Howarth C."/>
            <person name="Jen D."/>
            <person name="Larson L."/>
            <person name="Lewis B."/>
            <person name="Mehta T."/>
            <person name="Park D."/>
            <person name="Pearson M."/>
            <person name="Richards J."/>
            <person name="Roberts A."/>
            <person name="Saif S."/>
            <person name="Shea T.D."/>
            <person name="Shenoy N."/>
            <person name="Sisk P."/>
            <person name="Stolte C."/>
            <person name="Sykes S.N."/>
            <person name="Thomson T."/>
            <person name="Walk T."/>
            <person name="White J."/>
            <person name="Yandava C."/>
            <person name="Straight P."/>
            <person name="Clardy J."/>
            <person name="Hung D."/>
            <person name="Kolter R."/>
            <person name="Mekalanos J."/>
            <person name="Walker S."/>
            <person name="Walsh C.T."/>
            <person name="Wieland-Brown L.C."/>
            <person name="Haas B."/>
            <person name="Nusbaum C."/>
            <person name="Birren B."/>
        </authorList>
    </citation>
    <scope>NUCLEOTIDE SEQUENCE [LARGE SCALE GENOMIC DNA]</scope>
    <source>
        <strain evidence="3 4">ATCC 53653</strain>
    </source>
</reference>
<feature type="compositionally biased region" description="Basic and acidic residues" evidence="2">
    <location>
        <begin position="300"/>
        <end position="322"/>
    </location>
</feature>
<dbReference type="STRING" id="457427.SSOG_09184"/>
<gene>
    <name evidence="3" type="ORF">SSOG_09184</name>
</gene>
<keyword evidence="1" id="KW-0175">Coiled coil</keyword>
<evidence type="ECO:0000313" key="3">
    <source>
        <dbReference type="EMBL" id="EFL29470.1"/>
    </source>
</evidence>
<evidence type="ECO:0000313" key="4">
    <source>
        <dbReference type="Proteomes" id="UP000003963"/>
    </source>
</evidence>
<sequence length="322" mass="34691">MTIMRSLIQARGRRTLLWEDEALMRRPALHHPHTGPATPGWSHPYAPSPFSPICYADGGDGPQPPAASAPTPADVAARAQQQNGVHGDGDPGGQPRIKPADQRADADDRPLIDYQTGKPMTQGRFSMVMTREHDKGHREALRAVAEAAGLDPDQIDLSKVGNMLKDARDTARQRMTDLERREADIAEAQQRAEQATAAAAQRQAEAEARLREAEQRILLTDMGVRSKDLGDVAALLRNDLAGVDNPTAEQIKEAAEALKERRPSDFGGPAPDEQRPTTPPAPGGAPASGQQPRTPAPAKDAVRQEARRRAVEMGLRAADDAA</sequence>
<dbReference type="InterPro" id="IPR009636">
    <property type="entry name" value="SCAF"/>
</dbReference>
<dbReference type="Proteomes" id="UP000003963">
    <property type="component" value="Unassembled WGS sequence"/>
</dbReference>
<proteinExistence type="predicted"/>
<dbReference type="EMBL" id="GG657755">
    <property type="protein sequence ID" value="EFL29470.1"/>
    <property type="molecule type" value="Genomic_DNA"/>
</dbReference>
<protein>
    <submittedName>
        <fullName evidence="3">Vegetative cell wall protein gp1 (Hydroxyproline-rich glycoprotein 1)</fullName>
    </submittedName>
</protein>
<feature type="region of interest" description="Disordered" evidence="2">
    <location>
        <begin position="256"/>
        <end position="322"/>
    </location>
</feature>
<feature type="region of interest" description="Disordered" evidence="2">
    <location>
        <begin position="53"/>
        <end position="118"/>
    </location>
</feature>
<keyword evidence="4" id="KW-1185">Reference proteome</keyword>
<feature type="compositionally biased region" description="Basic and acidic residues" evidence="2">
    <location>
        <begin position="98"/>
        <end position="111"/>
    </location>
</feature>
<dbReference type="HOGENOM" id="CLU_863108_0_0_11"/>
<feature type="coiled-coil region" evidence="1">
    <location>
        <begin position="178"/>
        <end position="216"/>
    </location>
</feature>
<feature type="compositionally biased region" description="Low complexity" evidence="2">
    <location>
        <begin position="284"/>
        <end position="293"/>
    </location>
</feature>
<dbReference type="AlphaFoldDB" id="D9WX42"/>
<dbReference type="Pfam" id="PF06810">
    <property type="entry name" value="Phage_scaffold"/>
    <property type="match status" value="1"/>
</dbReference>
<feature type="compositionally biased region" description="Low complexity" evidence="2">
    <location>
        <begin position="68"/>
        <end position="79"/>
    </location>
</feature>
<organism evidence="3 4">
    <name type="scientific">Streptomyces himastatinicus ATCC 53653</name>
    <dbReference type="NCBI Taxonomy" id="457427"/>
    <lineage>
        <taxon>Bacteria</taxon>
        <taxon>Bacillati</taxon>
        <taxon>Actinomycetota</taxon>
        <taxon>Actinomycetes</taxon>
        <taxon>Kitasatosporales</taxon>
        <taxon>Streptomycetaceae</taxon>
        <taxon>Streptomyces</taxon>
        <taxon>Streptomyces violaceusniger group</taxon>
    </lineage>
</organism>